<name>A0AAW2F6D2_9HYME</name>
<proteinExistence type="predicted"/>
<organism evidence="1 2">
    <name type="scientific">Cardiocondyla obscurior</name>
    <dbReference type="NCBI Taxonomy" id="286306"/>
    <lineage>
        <taxon>Eukaryota</taxon>
        <taxon>Metazoa</taxon>
        <taxon>Ecdysozoa</taxon>
        <taxon>Arthropoda</taxon>
        <taxon>Hexapoda</taxon>
        <taxon>Insecta</taxon>
        <taxon>Pterygota</taxon>
        <taxon>Neoptera</taxon>
        <taxon>Endopterygota</taxon>
        <taxon>Hymenoptera</taxon>
        <taxon>Apocrita</taxon>
        <taxon>Aculeata</taxon>
        <taxon>Formicoidea</taxon>
        <taxon>Formicidae</taxon>
        <taxon>Myrmicinae</taxon>
        <taxon>Cardiocondyla</taxon>
    </lineage>
</organism>
<reference evidence="1 2" key="1">
    <citation type="submission" date="2023-03" db="EMBL/GenBank/DDBJ databases">
        <title>High recombination rates correlate with genetic variation in Cardiocondyla obscurior ants.</title>
        <authorList>
            <person name="Errbii M."/>
        </authorList>
    </citation>
    <scope>NUCLEOTIDE SEQUENCE [LARGE SCALE GENOMIC DNA]</scope>
    <source>
        <strain evidence="1">Alpha-2009</strain>
        <tissue evidence="1">Whole body</tissue>
    </source>
</reference>
<comment type="caution">
    <text evidence="1">The sequence shown here is derived from an EMBL/GenBank/DDBJ whole genome shotgun (WGS) entry which is preliminary data.</text>
</comment>
<evidence type="ECO:0000313" key="2">
    <source>
        <dbReference type="Proteomes" id="UP001430953"/>
    </source>
</evidence>
<keyword evidence="2" id="KW-1185">Reference proteome</keyword>
<accession>A0AAW2F6D2</accession>
<dbReference type="Proteomes" id="UP001430953">
    <property type="component" value="Unassembled WGS sequence"/>
</dbReference>
<dbReference type="AlphaFoldDB" id="A0AAW2F6D2"/>
<gene>
    <name evidence="1" type="ORF">PUN28_012980</name>
</gene>
<protein>
    <submittedName>
        <fullName evidence="1">Uncharacterized protein</fullName>
    </submittedName>
</protein>
<evidence type="ECO:0000313" key="1">
    <source>
        <dbReference type="EMBL" id="KAL0111459.1"/>
    </source>
</evidence>
<dbReference type="EMBL" id="JADYXP020000013">
    <property type="protein sequence ID" value="KAL0111459.1"/>
    <property type="molecule type" value="Genomic_DNA"/>
</dbReference>
<sequence>MRPRRSGIVCLHRVGGLWERSFRIFVTKKRKKKLNNCKIDKSASKLPSCECGLIRPRTRPCTVSAATPFTRGAGLHLTSRKCTVSTCARAYARTCTHTRAFSPCVFPAAAPPALPLNVCVTVCKNDTISTCR</sequence>